<dbReference type="AlphaFoldDB" id="A0A1G7U384"/>
<dbReference type="OrthoDB" id="4230909at2"/>
<dbReference type="Proteomes" id="UP000198614">
    <property type="component" value="Unassembled WGS sequence"/>
</dbReference>
<evidence type="ECO:0000313" key="2">
    <source>
        <dbReference type="EMBL" id="SDG41854.1"/>
    </source>
</evidence>
<name>A0A1G7U384_9ACTN</name>
<evidence type="ECO:0000313" key="3">
    <source>
        <dbReference type="Proteomes" id="UP000198614"/>
    </source>
</evidence>
<sequence length="139" mass="14933">MLTFFVVCLWTVLGALLVGAVVRLLPGGPPARRAAAAAGFLLCALALYLWGASHMFATDIEETCTLQHHQPLEPAYGQTSLVPLHRRCNAHFDLVPPYVNPGVVAYLVACACCLGTAVRARLVEHRSPAGGRERNTEAQ</sequence>
<protein>
    <submittedName>
        <fullName evidence="2">Uncharacterized protein</fullName>
    </submittedName>
</protein>
<keyword evidence="1" id="KW-0812">Transmembrane</keyword>
<keyword evidence="1" id="KW-0472">Membrane</keyword>
<reference evidence="2 3" key="1">
    <citation type="submission" date="2016-10" db="EMBL/GenBank/DDBJ databases">
        <authorList>
            <person name="de Groot N.N."/>
        </authorList>
    </citation>
    <scope>NUCLEOTIDE SEQUENCE [LARGE SCALE GENOMIC DNA]</scope>
    <source>
        <strain evidence="2 3">CGMCC 4.1859</strain>
    </source>
</reference>
<dbReference type="EMBL" id="FNAX01000019">
    <property type="protein sequence ID" value="SDG41854.1"/>
    <property type="molecule type" value="Genomic_DNA"/>
</dbReference>
<feature type="transmembrane region" description="Helical" evidence="1">
    <location>
        <begin position="34"/>
        <end position="51"/>
    </location>
</feature>
<organism evidence="2 3">
    <name type="scientific">Streptomyces griseoaurantiacus</name>
    <dbReference type="NCBI Taxonomy" id="68213"/>
    <lineage>
        <taxon>Bacteria</taxon>
        <taxon>Bacillati</taxon>
        <taxon>Actinomycetota</taxon>
        <taxon>Actinomycetes</taxon>
        <taxon>Kitasatosporales</taxon>
        <taxon>Streptomycetaceae</taxon>
        <taxon>Streptomyces</taxon>
        <taxon>Streptomyces aurantiacus group</taxon>
    </lineage>
</organism>
<keyword evidence="1" id="KW-1133">Transmembrane helix</keyword>
<gene>
    <name evidence="2" type="ORF">SAMN05216260_11971</name>
</gene>
<accession>A0A1G7U384</accession>
<evidence type="ECO:0000256" key="1">
    <source>
        <dbReference type="SAM" id="Phobius"/>
    </source>
</evidence>
<proteinExistence type="predicted"/>